<keyword evidence="2" id="KW-1185">Reference proteome</keyword>
<organism evidence="1 2">
    <name type="scientific">Penicillium camemberti (strain FM 013)</name>
    <dbReference type="NCBI Taxonomy" id="1429867"/>
    <lineage>
        <taxon>Eukaryota</taxon>
        <taxon>Fungi</taxon>
        <taxon>Dikarya</taxon>
        <taxon>Ascomycota</taxon>
        <taxon>Pezizomycotina</taxon>
        <taxon>Eurotiomycetes</taxon>
        <taxon>Eurotiomycetidae</taxon>
        <taxon>Eurotiales</taxon>
        <taxon>Aspergillaceae</taxon>
        <taxon>Penicillium</taxon>
    </lineage>
</organism>
<proteinExistence type="predicted"/>
<evidence type="ECO:0000313" key="1">
    <source>
        <dbReference type="EMBL" id="CRL17589.1"/>
    </source>
</evidence>
<reference evidence="1 2" key="1">
    <citation type="journal article" date="2014" name="Nat. Commun.">
        <title>Multiple recent horizontal transfers of a large genomic region in cheese making fungi.</title>
        <authorList>
            <person name="Cheeseman K."/>
            <person name="Ropars J."/>
            <person name="Renault P."/>
            <person name="Dupont J."/>
            <person name="Gouzy J."/>
            <person name="Branca A."/>
            <person name="Abraham A.L."/>
            <person name="Ceppi M."/>
            <person name="Conseiller E."/>
            <person name="Debuchy R."/>
            <person name="Malagnac F."/>
            <person name="Goarin A."/>
            <person name="Silar P."/>
            <person name="Lacoste S."/>
            <person name="Sallet E."/>
            <person name="Bensimon A."/>
            <person name="Giraud T."/>
            <person name="Brygoo Y."/>
        </authorList>
    </citation>
    <scope>NUCLEOTIDE SEQUENCE [LARGE SCALE GENOMIC DNA]</scope>
    <source>
        <strain evidence="2">FM 013</strain>
    </source>
</reference>
<evidence type="ECO:0000313" key="2">
    <source>
        <dbReference type="Proteomes" id="UP000053732"/>
    </source>
</evidence>
<gene>
    <name evidence="1" type="ORF">PCAMFM013_S001g000549</name>
</gene>
<name>A0A0G4NUE0_PENC3</name>
<dbReference type="EMBL" id="HG793134">
    <property type="protein sequence ID" value="CRL17589.1"/>
    <property type="molecule type" value="Genomic_DNA"/>
</dbReference>
<sequence length="50" mass="5814">MDWYGVRSTKISINILVGFGQCVLRTEYLAPRPSDSALYFIKYSVHLKYI</sequence>
<protein>
    <submittedName>
        <fullName evidence="1">Str. FM013</fullName>
    </submittedName>
</protein>
<dbReference type="AlphaFoldDB" id="A0A0G4NUE0"/>
<dbReference type="Proteomes" id="UP000053732">
    <property type="component" value="Unassembled WGS sequence"/>
</dbReference>
<accession>A0A0G4NUE0</accession>